<dbReference type="InterPro" id="IPR017782">
    <property type="entry name" value="Hydroxyacylglutathione_Hdrlase"/>
</dbReference>
<dbReference type="PANTHER" id="PTHR11935:SF94">
    <property type="entry name" value="TENZING NORGAY, ISOFORM C"/>
    <property type="match status" value="1"/>
</dbReference>
<dbReference type="CDD" id="cd07723">
    <property type="entry name" value="hydroxyacylglutathione_hydrolase_MBL-fold"/>
    <property type="match status" value="1"/>
</dbReference>
<dbReference type="SUPFAM" id="SSF56281">
    <property type="entry name" value="Metallo-hydrolase/oxidoreductase"/>
    <property type="match status" value="1"/>
</dbReference>
<dbReference type="UniPathway" id="UPA00619">
    <property type="reaction ID" value="UER00676"/>
</dbReference>
<proteinExistence type="inferred from homology"/>
<sequence>MIIKPVPCLQDNYSYILLDEKSKLAAVVDPVEPSNILIALEEYPDYRLTTVLTTHHHWDHAGGNNELKKQRPGLTVYGGSKEVEGVTSVIDIEQPLELGSLRIQPYLTRGHTMDHVCYYVQQQQQQQDDNQQQQQQQSGAVFTGDCLFSSGCGRFFEGTPTDMDNALTKLKHLPENTDIYFGHEYTAANCKFALTVEPDNTHLQQKLEWARSAGCTTPSTVLNESLTVRAKKK</sequence>
<dbReference type="PANTHER" id="PTHR11935">
    <property type="entry name" value="BETA LACTAMASE DOMAIN"/>
    <property type="match status" value="1"/>
</dbReference>
<accession>A0A1X2IVU2</accession>
<dbReference type="AlphaFoldDB" id="A0A1X2IVU2"/>
<keyword evidence="8" id="KW-0862">Zinc</keyword>
<keyword evidence="12" id="KW-1185">Reference proteome</keyword>
<comment type="similarity">
    <text evidence="4">Belongs to the metallo-beta-lactamase superfamily. Glyoxalase II family.</text>
</comment>
<evidence type="ECO:0000256" key="2">
    <source>
        <dbReference type="ARBA" id="ARBA00001947"/>
    </source>
</evidence>
<dbReference type="EMBL" id="MCGE01000003">
    <property type="protein sequence ID" value="ORZ23133.1"/>
    <property type="molecule type" value="Genomic_DNA"/>
</dbReference>
<dbReference type="STRING" id="90262.A0A1X2IVU2"/>
<evidence type="ECO:0000313" key="12">
    <source>
        <dbReference type="Proteomes" id="UP000193560"/>
    </source>
</evidence>
<dbReference type="InterPro" id="IPR036866">
    <property type="entry name" value="RibonucZ/Hydroxyglut_hydro"/>
</dbReference>
<dbReference type="InterPro" id="IPR001279">
    <property type="entry name" value="Metallo-B-lactamas"/>
</dbReference>
<dbReference type="OrthoDB" id="515692at2759"/>
<evidence type="ECO:0000256" key="3">
    <source>
        <dbReference type="ARBA" id="ARBA00004963"/>
    </source>
</evidence>
<comment type="catalytic activity">
    <reaction evidence="1">
        <text>an S-(2-hydroxyacyl)glutathione + H2O = a 2-hydroxy carboxylate + glutathione + H(+)</text>
        <dbReference type="Rhea" id="RHEA:21864"/>
        <dbReference type="ChEBI" id="CHEBI:15377"/>
        <dbReference type="ChEBI" id="CHEBI:15378"/>
        <dbReference type="ChEBI" id="CHEBI:57925"/>
        <dbReference type="ChEBI" id="CHEBI:58896"/>
        <dbReference type="ChEBI" id="CHEBI:71261"/>
        <dbReference type="EC" id="3.1.2.6"/>
    </reaction>
</comment>
<evidence type="ECO:0000256" key="1">
    <source>
        <dbReference type="ARBA" id="ARBA00001623"/>
    </source>
</evidence>
<evidence type="ECO:0000256" key="8">
    <source>
        <dbReference type="ARBA" id="ARBA00022833"/>
    </source>
</evidence>
<dbReference type="GO" id="GO:0004416">
    <property type="term" value="F:hydroxyacylglutathione hydrolase activity"/>
    <property type="evidence" value="ECO:0007669"/>
    <property type="project" value="UniProtKB-EC"/>
</dbReference>
<evidence type="ECO:0000256" key="9">
    <source>
        <dbReference type="ARBA" id="ARBA00031044"/>
    </source>
</evidence>
<feature type="domain" description="Metallo-beta-lactamase" evidence="10">
    <location>
        <begin position="11"/>
        <end position="183"/>
    </location>
</feature>
<dbReference type="InterPro" id="IPR035680">
    <property type="entry name" value="Clx_II_MBL"/>
</dbReference>
<evidence type="ECO:0000256" key="5">
    <source>
        <dbReference type="ARBA" id="ARBA00011917"/>
    </source>
</evidence>
<dbReference type="Pfam" id="PF00753">
    <property type="entry name" value="Lactamase_B"/>
    <property type="match status" value="1"/>
</dbReference>
<evidence type="ECO:0000313" key="11">
    <source>
        <dbReference type="EMBL" id="ORZ23133.1"/>
    </source>
</evidence>
<evidence type="ECO:0000256" key="7">
    <source>
        <dbReference type="ARBA" id="ARBA00022801"/>
    </source>
</evidence>
<comment type="pathway">
    <text evidence="3">Secondary metabolite metabolism; methylglyoxal degradation; (R)-lactate from methylglyoxal: step 2/2.</text>
</comment>
<dbReference type="NCBIfam" id="TIGR03413">
    <property type="entry name" value="GSH_gloB"/>
    <property type="match status" value="1"/>
</dbReference>
<evidence type="ECO:0000256" key="4">
    <source>
        <dbReference type="ARBA" id="ARBA00006759"/>
    </source>
</evidence>
<keyword evidence="7" id="KW-0378">Hydrolase</keyword>
<dbReference type="InterPro" id="IPR032282">
    <property type="entry name" value="HAGH_C"/>
</dbReference>
<reference evidence="11 12" key="1">
    <citation type="submission" date="2016-07" db="EMBL/GenBank/DDBJ databases">
        <title>Pervasive Adenine N6-methylation of Active Genes in Fungi.</title>
        <authorList>
            <consortium name="DOE Joint Genome Institute"/>
            <person name="Mondo S.J."/>
            <person name="Dannebaum R.O."/>
            <person name="Kuo R.C."/>
            <person name="Labutti K."/>
            <person name="Haridas S."/>
            <person name="Kuo A."/>
            <person name="Salamov A."/>
            <person name="Ahrendt S.R."/>
            <person name="Lipzen A."/>
            <person name="Sullivan W."/>
            <person name="Andreopoulos W.B."/>
            <person name="Clum A."/>
            <person name="Lindquist E."/>
            <person name="Daum C."/>
            <person name="Ramamoorthy G.K."/>
            <person name="Gryganskyi A."/>
            <person name="Culley D."/>
            <person name="Magnuson J.K."/>
            <person name="James T.Y."/>
            <person name="O'Malley M.A."/>
            <person name="Stajich J.E."/>
            <person name="Spatafora J.W."/>
            <person name="Visel A."/>
            <person name="Grigoriev I.V."/>
        </authorList>
    </citation>
    <scope>NUCLEOTIDE SEQUENCE [LARGE SCALE GENOMIC DNA]</scope>
    <source>
        <strain evidence="11 12">NRRL 1336</strain>
    </source>
</reference>
<comment type="caution">
    <text evidence="11">The sequence shown here is derived from an EMBL/GenBank/DDBJ whole genome shotgun (WGS) entry which is preliminary data.</text>
</comment>
<evidence type="ECO:0000259" key="10">
    <source>
        <dbReference type="SMART" id="SM00849"/>
    </source>
</evidence>
<name>A0A1X2IVU2_9FUNG</name>
<dbReference type="SMART" id="SM00849">
    <property type="entry name" value="Lactamase_B"/>
    <property type="match status" value="1"/>
</dbReference>
<dbReference type="Pfam" id="PF16123">
    <property type="entry name" value="HAGH_C"/>
    <property type="match status" value="1"/>
</dbReference>
<gene>
    <name evidence="11" type="ORF">BCR42DRAFT_129733</name>
</gene>
<dbReference type="Proteomes" id="UP000193560">
    <property type="component" value="Unassembled WGS sequence"/>
</dbReference>
<dbReference type="Gene3D" id="3.60.15.10">
    <property type="entry name" value="Ribonuclease Z/Hydroxyacylglutathione hydrolase-like"/>
    <property type="match status" value="1"/>
</dbReference>
<dbReference type="GO" id="GO:0019243">
    <property type="term" value="P:methylglyoxal catabolic process to D-lactate via S-lactoyl-glutathione"/>
    <property type="evidence" value="ECO:0007669"/>
    <property type="project" value="InterPro"/>
</dbReference>
<protein>
    <recommendedName>
        <fullName evidence="5">hydroxyacylglutathione hydrolase</fullName>
        <ecNumber evidence="5">3.1.2.6</ecNumber>
    </recommendedName>
    <alternativeName>
        <fullName evidence="9">Glyoxalase II</fullName>
    </alternativeName>
</protein>
<dbReference type="GO" id="GO:0046872">
    <property type="term" value="F:metal ion binding"/>
    <property type="evidence" value="ECO:0007669"/>
    <property type="project" value="UniProtKB-KW"/>
</dbReference>
<evidence type="ECO:0000256" key="6">
    <source>
        <dbReference type="ARBA" id="ARBA00022723"/>
    </source>
</evidence>
<keyword evidence="6" id="KW-0479">Metal-binding</keyword>
<comment type="cofactor">
    <cofactor evidence="2">
        <name>Zn(2+)</name>
        <dbReference type="ChEBI" id="CHEBI:29105"/>
    </cofactor>
</comment>
<organism evidence="11 12">
    <name type="scientific">Absidia repens</name>
    <dbReference type="NCBI Taxonomy" id="90262"/>
    <lineage>
        <taxon>Eukaryota</taxon>
        <taxon>Fungi</taxon>
        <taxon>Fungi incertae sedis</taxon>
        <taxon>Mucoromycota</taxon>
        <taxon>Mucoromycotina</taxon>
        <taxon>Mucoromycetes</taxon>
        <taxon>Mucorales</taxon>
        <taxon>Cunninghamellaceae</taxon>
        <taxon>Absidia</taxon>
    </lineage>
</organism>
<dbReference type="EC" id="3.1.2.6" evidence="5"/>